<reference evidence="1 2" key="1">
    <citation type="journal article" date="2011" name="Front. Microbiol.">
        <title>Two Strains of Crocosphaera watsonii with Highly Conserved Genomes are Distinguished by Strain-Specific Features.</title>
        <authorList>
            <person name="Bench S.R."/>
            <person name="Ilikchyan I.N."/>
            <person name="Tripp H.J."/>
            <person name="Zehr J.P."/>
        </authorList>
    </citation>
    <scope>NUCLEOTIDE SEQUENCE [LARGE SCALE GENOMIC DNA]</scope>
    <source>
        <strain evidence="1 2">WH 0003</strain>
    </source>
</reference>
<proteinExistence type="predicted"/>
<organism evidence="1 2">
    <name type="scientific">Crocosphaera watsonii WH 0003</name>
    <dbReference type="NCBI Taxonomy" id="423471"/>
    <lineage>
        <taxon>Bacteria</taxon>
        <taxon>Bacillati</taxon>
        <taxon>Cyanobacteriota</taxon>
        <taxon>Cyanophyceae</taxon>
        <taxon>Oscillatoriophycideae</taxon>
        <taxon>Chroococcales</taxon>
        <taxon>Aphanothecaceae</taxon>
        <taxon>Crocosphaera</taxon>
    </lineage>
</organism>
<dbReference type="Proteomes" id="UP000003477">
    <property type="component" value="Unassembled WGS sequence"/>
</dbReference>
<accession>G5J4Q2</accession>
<evidence type="ECO:0000313" key="1">
    <source>
        <dbReference type="EMBL" id="EHJ12829.1"/>
    </source>
</evidence>
<gene>
    <name evidence="1" type="ORF">CWATWH0003_2469</name>
</gene>
<name>G5J4Q2_CROWT</name>
<dbReference type="AlphaFoldDB" id="G5J4Q2"/>
<dbReference type="RefSeq" id="WP_007310693.1">
    <property type="nucleotide sequence ID" value="NZ_AESD01000368.1"/>
</dbReference>
<dbReference type="GeneID" id="88766139"/>
<dbReference type="PATRIC" id="fig|423471.3.peg.2322"/>
<comment type="caution">
    <text evidence="1">The sequence shown here is derived from an EMBL/GenBank/DDBJ whole genome shotgun (WGS) entry which is preliminary data.</text>
</comment>
<dbReference type="EMBL" id="AESD01000368">
    <property type="protein sequence ID" value="EHJ12829.1"/>
    <property type="molecule type" value="Genomic_DNA"/>
</dbReference>
<sequence length="61" mass="7264">MTNKSYIPDLETRSKNVTQWREACRKLDLVTLKFDELIAIIEADLRQQKLEKLQNTNKSER</sequence>
<protein>
    <submittedName>
        <fullName evidence="1">Uncharacterized protein</fullName>
    </submittedName>
</protein>
<evidence type="ECO:0000313" key="2">
    <source>
        <dbReference type="Proteomes" id="UP000003477"/>
    </source>
</evidence>